<proteinExistence type="predicted"/>
<gene>
    <name evidence="2" type="primary">LOC142168965</name>
</gene>
<keyword evidence="1" id="KW-1185">Reference proteome</keyword>
<reference evidence="2" key="2">
    <citation type="submission" date="2025-08" db="UniProtKB">
        <authorList>
            <consortium name="RefSeq"/>
        </authorList>
    </citation>
    <scope>IDENTIFICATION</scope>
    <source>
        <tissue evidence="2">Leaf</tissue>
    </source>
</reference>
<evidence type="ECO:0000313" key="2">
    <source>
        <dbReference type="RefSeq" id="XP_075086249.1"/>
    </source>
</evidence>
<accession>A0AC58SMQ1</accession>
<evidence type="ECO:0000313" key="1">
    <source>
        <dbReference type="Proteomes" id="UP000790787"/>
    </source>
</evidence>
<dbReference type="RefSeq" id="XP_075086249.1">
    <property type="nucleotide sequence ID" value="XM_075230148.1"/>
</dbReference>
<name>A0AC58SMQ1_TOBAC</name>
<dbReference type="Proteomes" id="UP000790787">
    <property type="component" value="Chromosome 14"/>
</dbReference>
<reference evidence="1" key="1">
    <citation type="journal article" date="2014" name="Nat. Commun.">
        <title>The tobacco genome sequence and its comparison with those of tomato and potato.</title>
        <authorList>
            <person name="Sierro N."/>
            <person name="Battey J.N."/>
            <person name="Ouadi S."/>
            <person name="Bakaher N."/>
            <person name="Bovet L."/>
            <person name="Willig A."/>
            <person name="Goepfert S."/>
            <person name="Peitsch M.C."/>
            <person name="Ivanov N.V."/>
        </authorList>
    </citation>
    <scope>NUCLEOTIDE SEQUENCE [LARGE SCALE GENOMIC DNA]</scope>
</reference>
<sequence length="271" mass="31489">MRQHKSLFHTRCTSYGKVCSLIIDCGSHINIVSEKMVSKLDLSTKLHLYPYSIEVGDDDDGLEVTRQCLVSFSIGKIYKDQIWCDVVKMDVCHLLLGRPWVYDKCAKYDEDLNTYSSTKDERKIILVPLNLEEIAKNLKLNDDSFLTKLQIIDPINREKSLNVVPINEEEHELHLQVEDLLPKFDDDPLEHPICELSFSPNRDAQHNINLIVDSILPNEATYCINLEVHEILQTREKRLLKKESITEGLSSYFVPAFFLPLKDEYFQEYVR</sequence>
<protein>
    <submittedName>
        <fullName evidence="2">Uncharacterized protein LOC142168965</fullName>
    </submittedName>
</protein>
<organism evidence="1 2">
    <name type="scientific">Nicotiana tabacum</name>
    <name type="common">Common tobacco</name>
    <dbReference type="NCBI Taxonomy" id="4097"/>
    <lineage>
        <taxon>Eukaryota</taxon>
        <taxon>Viridiplantae</taxon>
        <taxon>Streptophyta</taxon>
        <taxon>Embryophyta</taxon>
        <taxon>Tracheophyta</taxon>
        <taxon>Spermatophyta</taxon>
        <taxon>Magnoliopsida</taxon>
        <taxon>eudicotyledons</taxon>
        <taxon>Gunneridae</taxon>
        <taxon>Pentapetalae</taxon>
        <taxon>asterids</taxon>
        <taxon>lamiids</taxon>
        <taxon>Solanales</taxon>
        <taxon>Solanaceae</taxon>
        <taxon>Nicotianoideae</taxon>
        <taxon>Nicotianeae</taxon>
        <taxon>Nicotiana</taxon>
    </lineage>
</organism>